<reference evidence="1 2" key="1">
    <citation type="submission" date="2018-06" db="EMBL/GenBank/DDBJ databases">
        <authorList>
            <consortium name="Pathogen Informatics"/>
            <person name="Doyle S."/>
        </authorList>
    </citation>
    <scope>NUCLEOTIDE SEQUENCE [LARGE SCALE GENOMIC DNA]</scope>
    <source>
        <strain evidence="1 2">NCTC12123</strain>
    </source>
</reference>
<name>A0A376FAA5_ENTAS</name>
<evidence type="ECO:0000313" key="1">
    <source>
        <dbReference type="EMBL" id="STD21423.1"/>
    </source>
</evidence>
<proteinExistence type="predicted"/>
<dbReference type="STRING" id="640513.Entas_2574"/>
<dbReference type="Proteomes" id="UP000255163">
    <property type="component" value="Unassembled WGS sequence"/>
</dbReference>
<dbReference type="AlphaFoldDB" id="A0A376FAA5"/>
<accession>A0A376FAA5</accession>
<organism evidence="1 2">
    <name type="scientific">Enterobacter asburiae</name>
    <dbReference type="NCBI Taxonomy" id="61645"/>
    <lineage>
        <taxon>Bacteria</taxon>
        <taxon>Pseudomonadati</taxon>
        <taxon>Pseudomonadota</taxon>
        <taxon>Gammaproteobacteria</taxon>
        <taxon>Enterobacterales</taxon>
        <taxon>Enterobacteriaceae</taxon>
        <taxon>Enterobacter</taxon>
        <taxon>Enterobacter cloacae complex</taxon>
    </lineage>
</organism>
<protein>
    <submittedName>
        <fullName evidence="1">Protein YecE</fullName>
    </submittedName>
</protein>
<gene>
    <name evidence="1" type="primary">yecE_2</name>
    <name evidence="1" type="ORF">NCTC12123_02733</name>
</gene>
<sequence length="100" mass="10904">MQQNQAMFAVWLQTLAKWEHTTTPYLFLHTPDIAQAPELVDALWQALQAAVPSVAAPLPSHNNLLFSDITPYHSEGAICQKQGVCMVSALYAVLGALLAD</sequence>
<dbReference type="EMBL" id="UFYI01000007">
    <property type="protein sequence ID" value="STD21423.1"/>
    <property type="molecule type" value="Genomic_DNA"/>
</dbReference>
<evidence type="ECO:0000313" key="2">
    <source>
        <dbReference type="Proteomes" id="UP000255163"/>
    </source>
</evidence>